<evidence type="ECO:0000313" key="2">
    <source>
        <dbReference type="Proteomes" id="UP001417504"/>
    </source>
</evidence>
<sequence>MLPAAEVMAVEIGKSTIEIDKAILGDKNKREAVVAALEEMCGIPHIERTIYATKLAKENELMVGFLSHISPSMAAEDVPRCYLNVKLWSFFFGQFIIIDMFADM</sequence>
<comment type="caution">
    <text evidence="1">The sequence shown here is derived from an EMBL/GenBank/DDBJ whole genome shotgun (WGS) entry which is preliminary data.</text>
</comment>
<dbReference type="Proteomes" id="UP001417504">
    <property type="component" value="Unassembled WGS sequence"/>
</dbReference>
<dbReference type="EMBL" id="JBBNAE010000005">
    <property type="protein sequence ID" value="KAK9122737.1"/>
    <property type="molecule type" value="Genomic_DNA"/>
</dbReference>
<gene>
    <name evidence="1" type="ORF">Sjap_012339</name>
</gene>
<name>A0AAP0NWN9_9MAGN</name>
<accession>A0AAP0NWN9</accession>
<reference evidence="1 2" key="1">
    <citation type="submission" date="2024-01" db="EMBL/GenBank/DDBJ databases">
        <title>Genome assemblies of Stephania.</title>
        <authorList>
            <person name="Yang L."/>
        </authorList>
    </citation>
    <scope>NUCLEOTIDE SEQUENCE [LARGE SCALE GENOMIC DNA]</scope>
    <source>
        <strain evidence="1">QJT</strain>
        <tissue evidence="1">Leaf</tissue>
    </source>
</reference>
<organism evidence="1 2">
    <name type="scientific">Stephania japonica</name>
    <dbReference type="NCBI Taxonomy" id="461633"/>
    <lineage>
        <taxon>Eukaryota</taxon>
        <taxon>Viridiplantae</taxon>
        <taxon>Streptophyta</taxon>
        <taxon>Embryophyta</taxon>
        <taxon>Tracheophyta</taxon>
        <taxon>Spermatophyta</taxon>
        <taxon>Magnoliopsida</taxon>
        <taxon>Ranunculales</taxon>
        <taxon>Menispermaceae</taxon>
        <taxon>Menispermoideae</taxon>
        <taxon>Cissampelideae</taxon>
        <taxon>Stephania</taxon>
    </lineage>
</organism>
<dbReference type="AlphaFoldDB" id="A0AAP0NWN9"/>
<keyword evidence="2" id="KW-1185">Reference proteome</keyword>
<proteinExistence type="predicted"/>
<protein>
    <submittedName>
        <fullName evidence="1">Uncharacterized protein</fullName>
    </submittedName>
</protein>
<evidence type="ECO:0000313" key="1">
    <source>
        <dbReference type="EMBL" id="KAK9122737.1"/>
    </source>
</evidence>